<dbReference type="InterPro" id="IPR046539">
    <property type="entry name" value="DUF6604"/>
</dbReference>
<evidence type="ECO:0000313" key="3">
    <source>
        <dbReference type="EMBL" id="WPG97910.1"/>
    </source>
</evidence>
<reference evidence="3 4" key="1">
    <citation type="submission" date="2023-11" db="EMBL/GenBank/DDBJ databases">
        <title>An acidophilic fungus is an integral part of prey digestion in a carnivorous sundew plant.</title>
        <authorList>
            <person name="Tsai I.J."/>
        </authorList>
    </citation>
    <scope>NUCLEOTIDE SEQUENCE [LARGE SCALE GENOMIC DNA]</scope>
    <source>
        <strain evidence="3">169a</strain>
    </source>
</reference>
<dbReference type="PANTHER" id="PTHR38795">
    <property type="entry name" value="DUF6604 DOMAIN-CONTAINING PROTEIN"/>
    <property type="match status" value="1"/>
</dbReference>
<keyword evidence="4" id="KW-1185">Reference proteome</keyword>
<dbReference type="Pfam" id="PF20253">
    <property type="entry name" value="DUF6604"/>
    <property type="match status" value="1"/>
</dbReference>
<dbReference type="EMBL" id="CP138580">
    <property type="protein sequence ID" value="WPG97910.1"/>
    <property type="molecule type" value="Genomic_DNA"/>
</dbReference>
<feature type="compositionally biased region" description="Basic and acidic residues" evidence="1">
    <location>
        <begin position="568"/>
        <end position="578"/>
    </location>
</feature>
<feature type="region of interest" description="Disordered" evidence="1">
    <location>
        <begin position="564"/>
        <end position="585"/>
    </location>
</feature>
<organism evidence="3 4">
    <name type="scientific">Acrodontium crateriforme</name>
    <dbReference type="NCBI Taxonomy" id="150365"/>
    <lineage>
        <taxon>Eukaryota</taxon>
        <taxon>Fungi</taxon>
        <taxon>Dikarya</taxon>
        <taxon>Ascomycota</taxon>
        <taxon>Pezizomycotina</taxon>
        <taxon>Dothideomycetes</taxon>
        <taxon>Dothideomycetidae</taxon>
        <taxon>Mycosphaerellales</taxon>
        <taxon>Teratosphaeriaceae</taxon>
        <taxon>Acrodontium</taxon>
    </lineage>
</organism>
<dbReference type="PANTHER" id="PTHR38795:SF1">
    <property type="entry name" value="DUF6604 DOMAIN-CONTAINING PROTEIN"/>
    <property type="match status" value="1"/>
</dbReference>
<dbReference type="Proteomes" id="UP001303373">
    <property type="component" value="Chromosome 1"/>
</dbReference>
<evidence type="ECO:0000313" key="4">
    <source>
        <dbReference type="Proteomes" id="UP001303373"/>
    </source>
</evidence>
<protein>
    <recommendedName>
        <fullName evidence="2">DUF6604 domain-containing protein</fullName>
    </recommendedName>
</protein>
<name>A0AAQ3M132_9PEZI</name>
<proteinExistence type="predicted"/>
<evidence type="ECO:0000259" key="2">
    <source>
        <dbReference type="Pfam" id="PF20253"/>
    </source>
</evidence>
<gene>
    <name evidence="3" type="ORF">R9X50_00069300</name>
</gene>
<evidence type="ECO:0000256" key="1">
    <source>
        <dbReference type="SAM" id="MobiDB-lite"/>
    </source>
</evidence>
<dbReference type="AlphaFoldDB" id="A0AAQ3M132"/>
<accession>A0AAQ3M132</accession>
<feature type="domain" description="DUF6604" evidence="2">
    <location>
        <begin position="15"/>
        <end position="240"/>
    </location>
</feature>
<sequence length="768" mass="85960">MAPSAAGPYINTYKVYKEGTARLTTWLVSTARKVGVDVDSYLTIGPNGKRQSTIPIKAFRQLATAIAASESPKIELPASMATLIRSVIGLRQRANSFFVKVSQGASSVVDDGHRHFIGVLKEVLSILSPQATNDDENEHDASVANLFELLTLEEPTETEATSTSKKAPKNAESFSYNVDQSDLEAESIFALFAFFNDVNEIRDHVQKLWADYRDSKIDSMAVAVTTDTAFMMLRKMSEEIPNSIVGDLNYPQITRILTDHLAKTGGATEAFADFVCIRAAGIINSYEDVLSPTEIPILKPGHFGHYRPHQDRSKLSDNEQYREDLIILMELLPEFTTLSRARMHVPAEDELTIGLRKMMEANEMSQLPMYAIFATQILLDIHHVLRQHASRPFDEFQASARRAVVILNDYFQYSRNRRTPSWSPKDEQVLHELLNFAKDWGTTDRLTKAKRTLMTTLPVEPEPFKLLRGHPVLAGLLNFRLNQQMNEAGIFLCNAWGSVIYPAHLYNACENSAGLGKQWPDMDFVISVHSKTRIFVGAPPTGPQEYWKRFALALGTSATAFARNRRGGTAERIPESKKGPRGLKTTSPVRDIFRDRYLKGTPAVLSRANIAAMLAVATKAQRTSPPSIDLVEFSHQTAAQPNFSLTQLLIAVREGMIGEELHLKFDYFGLHQRGFELLKKLQNHLQDQMVQYFGSDYIEQEFQLPFIVGYIFEVVRGSDRIAQQFKDVESGSRMLQAASEVLAQYLEEKGDGSITKAAFLTAALQNPA</sequence>